<dbReference type="STRING" id="1392998.ANME2D_02037"/>
<dbReference type="RefSeq" id="WP_096203387.1">
    <property type="nucleotide sequence ID" value="NZ_FZMP01000005.1"/>
</dbReference>
<dbReference type="EMBL" id="FZMP01000005">
    <property type="protein sequence ID" value="SNQ58977.1"/>
    <property type="molecule type" value="Genomic_DNA"/>
</dbReference>
<dbReference type="Gene3D" id="2.60.40.10">
    <property type="entry name" value="Immunoglobulins"/>
    <property type="match status" value="1"/>
</dbReference>
<feature type="transmembrane region" description="Helical" evidence="1">
    <location>
        <begin position="497"/>
        <end position="515"/>
    </location>
</feature>
<name>A0A284VIE7_9EURY</name>
<dbReference type="Proteomes" id="UP000218615">
    <property type="component" value="Unassembled WGS sequence"/>
</dbReference>
<dbReference type="PANTHER" id="PTHR39198">
    <property type="entry name" value="HYPOTHETICAL MEMBRANE PROTEIN, CONSERVED"/>
    <property type="match status" value="1"/>
</dbReference>
<dbReference type="AlphaFoldDB" id="A0A284VIE7"/>
<dbReference type="OrthoDB" id="140341at2157"/>
<protein>
    <submittedName>
        <fullName evidence="2">Uncharacterized protein</fullName>
    </submittedName>
</protein>
<keyword evidence="1" id="KW-0812">Transmembrane</keyword>
<keyword evidence="1" id="KW-0472">Membrane</keyword>
<sequence>MNMVKILGIITILTLIIPLASAEFSQITATTDITGKVVRPGDTVEFTTTLQKGYNTTKSVSVKLFVDKKPDNWLAGFYADNNQVSQITFPADSTASKQIILRVRVPVNTSDGAYLIRIGLQPYGEDVTNYELVYREFAATVDRNAMPNLDIYSGIPGRKTHPGSPAKFSVSVENKYDSRATVKLSVLSKPDEWGVDMLSSDGARITKLSIPAKGKQDFEVVAQPPTNATDGDYEVVIGASMESGSQIISLPLSISINPDIDPTQALSAYLEMRSAIAGLEVRPENVAEFIVSLKNRYDQQIKLNLRALSKPEGWNVEFLLDSDDDVRLTSLELPAKGEQKFKVKVKPSLNASDGIYPILVGAVSGDERSISQKLEVTVNKGIEKSQILSLYPSYSEVTLNPGGSTEISVTLRNGGDEALSNVQLEIQEVSGISTQIRSFGTIEKLEAGESRNIPVEITARADAGSGIKEIFMRARSGDIQGEEKSIKVNVEKSGSSGVAGIGMVVLAIIALVFIIRKFGRR</sequence>
<keyword evidence="1" id="KW-1133">Transmembrane helix</keyword>
<reference evidence="3" key="1">
    <citation type="submission" date="2017-06" db="EMBL/GenBank/DDBJ databases">
        <authorList>
            <person name="Cremers G."/>
        </authorList>
    </citation>
    <scope>NUCLEOTIDE SEQUENCE [LARGE SCALE GENOMIC DNA]</scope>
</reference>
<keyword evidence="3" id="KW-1185">Reference proteome</keyword>
<dbReference type="InterPro" id="IPR013783">
    <property type="entry name" value="Ig-like_fold"/>
</dbReference>
<organism evidence="2 3">
    <name type="scientific">Candidatus Methanoperedens nitratireducens</name>
    <dbReference type="NCBI Taxonomy" id="1392998"/>
    <lineage>
        <taxon>Archaea</taxon>
        <taxon>Methanobacteriati</taxon>
        <taxon>Methanobacteriota</taxon>
        <taxon>Stenosarchaea group</taxon>
        <taxon>Methanomicrobia</taxon>
        <taxon>Methanosarcinales</taxon>
        <taxon>ANME-2 cluster</taxon>
        <taxon>Candidatus Methanoperedentaceae</taxon>
        <taxon>Candidatus Methanoperedens</taxon>
    </lineage>
</organism>
<dbReference type="PANTHER" id="PTHR39198:SF1">
    <property type="entry name" value="ALPHA-GALACTOSIDASE NEW3 DOMAIN-CONTAINING PROTEIN"/>
    <property type="match status" value="1"/>
</dbReference>
<gene>
    <name evidence="2" type="ORF">MNV_1020011</name>
</gene>
<evidence type="ECO:0000256" key="1">
    <source>
        <dbReference type="SAM" id="Phobius"/>
    </source>
</evidence>
<proteinExistence type="predicted"/>
<evidence type="ECO:0000313" key="3">
    <source>
        <dbReference type="Proteomes" id="UP000218615"/>
    </source>
</evidence>
<accession>A0A284VIE7</accession>
<evidence type="ECO:0000313" key="2">
    <source>
        <dbReference type="EMBL" id="SNQ58977.1"/>
    </source>
</evidence>